<protein>
    <submittedName>
        <fullName evidence="1">Uncharacterized protein</fullName>
    </submittedName>
</protein>
<evidence type="ECO:0000313" key="2">
    <source>
        <dbReference type="Proteomes" id="UP000092460"/>
    </source>
</evidence>
<dbReference type="EMBL" id="JXJN01008390">
    <property type="status" value="NOT_ANNOTATED_CDS"/>
    <property type="molecule type" value="Genomic_DNA"/>
</dbReference>
<organism evidence="1 2">
    <name type="scientific">Glossina palpalis gambiensis</name>
    <dbReference type="NCBI Taxonomy" id="67801"/>
    <lineage>
        <taxon>Eukaryota</taxon>
        <taxon>Metazoa</taxon>
        <taxon>Ecdysozoa</taxon>
        <taxon>Arthropoda</taxon>
        <taxon>Hexapoda</taxon>
        <taxon>Insecta</taxon>
        <taxon>Pterygota</taxon>
        <taxon>Neoptera</taxon>
        <taxon>Endopterygota</taxon>
        <taxon>Diptera</taxon>
        <taxon>Brachycera</taxon>
        <taxon>Muscomorpha</taxon>
        <taxon>Hippoboscoidea</taxon>
        <taxon>Glossinidae</taxon>
        <taxon>Glossina</taxon>
    </lineage>
</organism>
<dbReference type="EnsemblMetazoa" id="GPPI018766-RA">
    <property type="protein sequence ID" value="GPPI018766-PA"/>
    <property type="gene ID" value="GPPI018766"/>
</dbReference>
<evidence type="ECO:0000313" key="1">
    <source>
        <dbReference type="EnsemblMetazoa" id="GPPI018766-PA"/>
    </source>
</evidence>
<proteinExistence type="predicted"/>
<keyword evidence="2" id="KW-1185">Reference proteome</keyword>
<reference evidence="2" key="1">
    <citation type="submission" date="2015-01" db="EMBL/GenBank/DDBJ databases">
        <authorList>
            <person name="Aksoy S."/>
            <person name="Warren W."/>
            <person name="Wilson R.K."/>
        </authorList>
    </citation>
    <scope>NUCLEOTIDE SEQUENCE [LARGE SCALE GENOMIC DNA]</scope>
    <source>
        <strain evidence="2">IAEA</strain>
    </source>
</reference>
<name>A0A1B0B4Q5_9MUSC</name>
<accession>A0A1B0B4Q5</accession>
<sequence>MKRSAANHGYSENTRSVLLLVTVVVPIDVYQCSKQFLLTSKLKIVVEAVLELKAAKSVNVSGVCKISSSLVAAADKRFLGDSDLGDFNVFVHSSSAVITSSVEHYELICVCVYMDFYVYKKNSINGYCRLQLVAVVVYCTPSVLQCHLSERYLLKNAITAVDKNLFGEQ</sequence>
<dbReference type="AlphaFoldDB" id="A0A1B0B4Q5"/>
<dbReference type="Proteomes" id="UP000092460">
    <property type="component" value="Unassembled WGS sequence"/>
</dbReference>
<dbReference type="VEuPathDB" id="VectorBase:GPPI018766"/>
<reference evidence="1" key="2">
    <citation type="submission" date="2020-05" db="UniProtKB">
        <authorList>
            <consortium name="EnsemblMetazoa"/>
        </authorList>
    </citation>
    <scope>IDENTIFICATION</scope>
    <source>
        <strain evidence="1">IAEA</strain>
    </source>
</reference>
<dbReference type="EMBL" id="JXJN01008391">
    <property type="status" value="NOT_ANNOTATED_CDS"/>
    <property type="molecule type" value="Genomic_DNA"/>
</dbReference>